<proteinExistence type="predicted"/>
<name>K1RFI2_MAGGI</name>
<organism evidence="1">
    <name type="scientific">Magallana gigas</name>
    <name type="common">Pacific oyster</name>
    <name type="synonym">Crassostrea gigas</name>
    <dbReference type="NCBI Taxonomy" id="29159"/>
    <lineage>
        <taxon>Eukaryota</taxon>
        <taxon>Metazoa</taxon>
        <taxon>Spiralia</taxon>
        <taxon>Lophotrochozoa</taxon>
        <taxon>Mollusca</taxon>
        <taxon>Bivalvia</taxon>
        <taxon>Autobranchia</taxon>
        <taxon>Pteriomorphia</taxon>
        <taxon>Ostreida</taxon>
        <taxon>Ostreoidea</taxon>
        <taxon>Ostreidae</taxon>
        <taxon>Magallana</taxon>
    </lineage>
</organism>
<dbReference type="AlphaFoldDB" id="K1RFI2"/>
<accession>K1RFI2</accession>
<dbReference type="EMBL" id="JH821652">
    <property type="protein sequence ID" value="EKC42479.1"/>
    <property type="molecule type" value="Genomic_DNA"/>
</dbReference>
<reference evidence="1" key="1">
    <citation type="journal article" date="2012" name="Nature">
        <title>The oyster genome reveals stress adaptation and complexity of shell formation.</title>
        <authorList>
            <person name="Zhang G."/>
            <person name="Fang X."/>
            <person name="Guo X."/>
            <person name="Li L."/>
            <person name="Luo R."/>
            <person name="Xu F."/>
            <person name="Yang P."/>
            <person name="Zhang L."/>
            <person name="Wang X."/>
            <person name="Qi H."/>
            <person name="Xiong Z."/>
            <person name="Que H."/>
            <person name="Xie Y."/>
            <person name="Holland P.W."/>
            <person name="Paps J."/>
            <person name="Zhu Y."/>
            <person name="Wu F."/>
            <person name="Chen Y."/>
            <person name="Wang J."/>
            <person name="Peng C."/>
            <person name="Meng J."/>
            <person name="Yang L."/>
            <person name="Liu J."/>
            <person name="Wen B."/>
            <person name="Zhang N."/>
            <person name="Huang Z."/>
            <person name="Zhu Q."/>
            <person name="Feng Y."/>
            <person name="Mount A."/>
            <person name="Hedgecock D."/>
            <person name="Xu Z."/>
            <person name="Liu Y."/>
            <person name="Domazet-Loso T."/>
            <person name="Du Y."/>
            <person name="Sun X."/>
            <person name="Zhang S."/>
            <person name="Liu B."/>
            <person name="Cheng P."/>
            <person name="Jiang X."/>
            <person name="Li J."/>
            <person name="Fan D."/>
            <person name="Wang W."/>
            <person name="Fu W."/>
            <person name="Wang T."/>
            <person name="Wang B."/>
            <person name="Zhang J."/>
            <person name="Peng Z."/>
            <person name="Li Y."/>
            <person name="Li N."/>
            <person name="Wang J."/>
            <person name="Chen M."/>
            <person name="He Y."/>
            <person name="Tan F."/>
            <person name="Song X."/>
            <person name="Zheng Q."/>
            <person name="Huang R."/>
            <person name="Yang H."/>
            <person name="Du X."/>
            <person name="Chen L."/>
            <person name="Yang M."/>
            <person name="Gaffney P.M."/>
            <person name="Wang S."/>
            <person name="Luo L."/>
            <person name="She Z."/>
            <person name="Ming Y."/>
            <person name="Huang W."/>
            <person name="Zhang S."/>
            <person name="Huang B."/>
            <person name="Zhang Y."/>
            <person name="Qu T."/>
            <person name="Ni P."/>
            <person name="Miao G."/>
            <person name="Wang J."/>
            <person name="Wang Q."/>
            <person name="Steinberg C.E."/>
            <person name="Wang H."/>
            <person name="Li N."/>
            <person name="Qian L."/>
            <person name="Zhang G."/>
            <person name="Li Y."/>
            <person name="Yang H."/>
            <person name="Liu X."/>
            <person name="Wang J."/>
            <person name="Yin Y."/>
            <person name="Wang J."/>
        </authorList>
    </citation>
    <scope>NUCLEOTIDE SEQUENCE [LARGE SCALE GENOMIC DNA]</scope>
    <source>
        <strain evidence="1">05x7-T-G4-1.051#20</strain>
    </source>
</reference>
<dbReference type="InParanoid" id="K1RFI2"/>
<evidence type="ECO:0000313" key="1">
    <source>
        <dbReference type="EMBL" id="EKC42479.1"/>
    </source>
</evidence>
<protein>
    <submittedName>
        <fullName evidence="1">Uncharacterized protein</fullName>
    </submittedName>
</protein>
<sequence>MSYGMICPPCGPPLQYPPHIMPKYGVSPAQPMAQQPTQDGASSQIQYGIQHQVNVAQLQDGSLPPTAVVNIEPDIEDAQYGGSTAQLQSSDTLLIAKAETESITCNVEGMLAVAESITETFPNSEKVQAIDGSMSNVQSSVQNYGSSALDTSNVTAQASRGFEPTNAKSSVHDFAIASHRTHARSEHNMSQLYLHDWERKEMSDGEEATTTAQSGATDNLHHYDDVLHHLSTMENHIGSLRTDMQTIVRRMKALEPDLFSPGLPDA</sequence>
<gene>
    <name evidence="1" type="ORF">CGI_10023138</name>
</gene>
<dbReference type="HOGENOM" id="CLU_1046798_0_0_1"/>